<evidence type="ECO:0000313" key="2">
    <source>
        <dbReference type="EMBL" id="MBB6051639.1"/>
    </source>
</evidence>
<comment type="caution">
    <text evidence="2">The sequence shown here is derived from an EMBL/GenBank/DDBJ whole genome shotgun (WGS) entry which is preliminary data.</text>
</comment>
<dbReference type="InterPro" id="IPR010982">
    <property type="entry name" value="Lambda_DNA-bd_dom_sf"/>
</dbReference>
<reference evidence="2 3" key="1">
    <citation type="submission" date="2020-08" db="EMBL/GenBank/DDBJ databases">
        <title>Genomic Encyclopedia of Type Strains, Phase IV (KMG-IV): sequencing the most valuable type-strain genomes for metagenomic binning, comparative biology and taxonomic classification.</title>
        <authorList>
            <person name="Goeker M."/>
        </authorList>
    </citation>
    <scope>NUCLEOTIDE SEQUENCE [LARGE SCALE GENOMIC DNA]</scope>
    <source>
        <strain evidence="2 3">DSM 23562</strain>
    </source>
</reference>
<evidence type="ECO:0000313" key="3">
    <source>
        <dbReference type="Proteomes" id="UP000520814"/>
    </source>
</evidence>
<keyword evidence="3" id="KW-1185">Reference proteome</keyword>
<dbReference type="InterPro" id="IPR009057">
    <property type="entry name" value="Homeodomain-like_sf"/>
</dbReference>
<sequence length="143" mass="16468">MLNRKVSDTASDWREGRRLRALELYRQGWKQKHIAEALGVTCGAVSQWVKRIREVPDESAVEVLRRRKPTGAPSHLTACQRQELSDLLSRGARAWGYSDDIWTYRRVAETIERAYGVRYHESYVGRLLKACGIEVRHSSQVLS</sequence>
<dbReference type="Pfam" id="PF13384">
    <property type="entry name" value="HTH_23"/>
    <property type="match status" value="1"/>
</dbReference>
<proteinExistence type="predicted"/>
<protein>
    <submittedName>
        <fullName evidence="2">Transposase</fullName>
    </submittedName>
</protein>
<dbReference type="InterPro" id="IPR025959">
    <property type="entry name" value="Winged_HTH_dom"/>
</dbReference>
<feature type="domain" description="Winged helix-turn helix" evidence="1">
    <location>
        <begin position="100"/>
        <end position="133"/>
    </location>
</feature>
<dbReference type="AlphaFoldDB" id="A0A7W9ST02"/>
<evidence type="ECO:0000259" key="1">
    <source>
        <dbReference type="Pfam" id="PF13592"/>
    </source>
</evidence>
<dbReference type="Proteomes" id="UP000520814">
    <property type="component" value="Unassembled WGS sequence"/>
</dbReference>
<dbReference type="EMBL" id="JACHGW010000003">
    <property type="protein sequence ID" value="MBB6051639.1"/>
    <property type="molecule type" value="Genomic_DNA"/>
</dbReference>
<accession>A0A7W9ST02</accession>
<gene>
    <name evidence="2" type="ORF">HNQ39_003449</name>
</gene>
<organism evidence="2 3">
    <name type="scientific">Armatimonas rosea</name>
    <dbReference type="NCBI Taxonomy" id="685828"/>
    <lineage>
        <taxon>Bacteria</taxon>
        <taxon>Bacillati</taxon>
        <taxon>Armatimonadota</taxon>
        <taxon>Armatimonadia</taxon>
        <taxon>Armatimonadales</taxon>
        <taxon>Armatimonadaceae</taxon>
        <taxon>Armatimonas</taxon>
    </lineage>
</organism>
<dbReference type="Pfam" id="PF13592">
    <property type="entry name" value="HTH_33"/>
    <property type="match status" value="1"/>
</dbReference>
<dbReference type="SUPFAM" id="SSF46689">
    <property type="entry name" value="Homeodomain-like"/>
    <property type="match status" value="1"/>
</dbReference>
<dbReference type="Gene3D" id="1.10.260.40">
    <property type="entry name" value="lambda repressor-like DNA-binding domains"/>
    <property type="match status" value="1"/>
</dbReference>
<dbReference type="GO" id="GO:0003677">
    <property type="term" value="F:DNA binding"/>
    <property type="evidence" value="ECO:0007669"/>
    <property type="project" value="InterPro"/>
</dbReference>
<name>A0A7W9ST02_ARMRO</name>